<comment type="caution">
    <text evidence="14">The sequence shown here is derived from an EMBL/GenBank/DDBJ whole genome shotgun (WGS) entry which is preliminary data.</text>
</comment>
<dbReference type="InterPro" id="IPR017907">
    <property type="entry name" value="Znf_RING_CS"/>
</dbReference>
<keyword evidence="7" id="KW-0862">Zinc</keyword>
<dbReference type="InterPro" id="IPR049730">
    <property type="entry name" value="SNF2/RAD54-like_C"/>
</dbReference>
<dbReference type="InterPro" id="IPR014001">
    <property type="entry name" value="Helicase_ATP-bd"/>
</dbReference>
<reference evidence="15" key="1">
    <citation type="journal article" date="2013" name="Mol. Plant Microbe Interact.">
        <title>Global aspects of pacC regulation of pathogenicity genes in Colletotrichum gloeosporioides as revealed by transcriptome analysis.</title>
        <authorList>
            <person name="Alkan N."/>
            <person name="Meng X."/>
            <person name="Friedlander G."/>
            <person name="Reuveni E."/>
            <person name="Sukno S."/>
            <person name="Sherman A."/>
            <person name="Thon M."/>
            <person name="Fluhr R."/>
            <person name="Prusky D."/>
        </authorList>
    </citation>
    <scope>NUCLEOTIDE SEQUENCE [LARGE SCALE GENOMIC DNA]</scope>
    <source>
        <strain evidence="15">Cg-14</strain>
    </source>
</reference>
<dbReference type="GO" id="GO:0016787">
    <property type="term" value="F:hydrolase activity"/>
    <property type="evidence" value="ECO:0007669"/>
    <property type="project" value="UniProtKB-KW"/>
</dbReference>
<proteinExistence type="inferred from homology"/>
<feature type="compositionally biased region" description="Acidic residues" evidence="10">
    <location>
        <begin position="1231"/>
        <end position="1240"/>
    </location>
</feature>
<feature type="compositionally biased region" description="Basic and acidic residues" evidence="10">
    <location>
        <begin position="167"/>
        <end position="178"/>
    </location>
</feature>
<dbReference type="InterPro" id="IPR018957">
    <property type="entry name" value="Znf_C3HC4_RING-type"/>
</dbReference>
<evidence type="ECO:0000256" key="8">
    <source>
        <dbReference type="ARBA" id="ARBA00022840"/>
    </source>
</evidence>
<dbReference type="Gene3D" id="3.40.50.10810">
    <property type="entry name" value="Tandem AAA-ATPase domain"/>
    <property type="match status" value="1"/>
</dbReference>
<dbReference type="InterPro" id="IPR038718">
    <property type="entry name" value="SNF2-like_sf"/>
</dbReference>
<organism evidence="14 15">
    <name type="scientific">Colletotrichum gloeosporioides (strain Cg-14)</name>
    <name type="common">Anthracnose fungus</name>
    <name type="synonym">Glomerella cingulata</name>
    <dbReference type="NCBI Taxonomy" id="1237896"/>
    <lineage>
        <taxon>Eukaryota</taxon>
        <taxon>Fungi</taxon>
        <taxon>Dikarya</taxon>
        <taxon>Ascomycota</taxon>
        <taxon>Pezizomycotina</taxon>
        <taxon>Sordariomycetes</taxon>
        <taxon>Hypocreomycetidae</taxon>
        <taxon>Glomerellales</taxon>
        <taxon>Glomerellaceae</taxon>
        <taxon>Colletotrichum</taxon>
        <taxon>Colletotrichum gloeosporioides species complex</taxon>
    </lineage>
</organism>
<feature type="compositionally biased region" description="Polar residues" evidence="10">
    <location>
        <begin position="100"/>
        <end position="109"/>
    </location>
</feature>
<keyword evidence="4 9" id="KW-0863">Zinc-finger</keyword>
<dbReference type="InterPro" id="IPR013083">
    <property type="entry name" value="Znf_RING/FYVE/PHD"/>
</dbReference>
<dbReference type="InterPro" id="IPR001841">
    <property type="entry name" value="Znf_RING"/>
</dbReference>
<dbReference type="Pfam" id="PF00271">
    <property type="entry name" value="Helicase_C"/>
    <property type="match status" value="1"/>
</dbReference>
<feature type="compositionally biased region" description="Basic and acidic residues" evidence="10">
    <location>
        <begin position="272"/>
        <end position="293"/>
    </location>
</feature>
<feature type="compositionally biased region" description="Basic and acidic residues" evidence="10">
    <location>
        <begin position="72"/>
        <end position="87"/>
    </location>
</feature>
<dbReference type="PROSITE" id="PS51194">
    <property type="entry name" value="HELICASE_CTER"/>
    <property type="match status" value="1"/>
</dbReference>
<dbReference type="PANTHER" id="PTHR45626:SF17">
    <property type="entry name" value="HELICASE-LIKE TRANSCRIPTION FACTOR"/>
    <property type="match status" value="1"/>
</dbReference>
<dbReference type="SMART" id="SM00487">
    <property type="entry name" value="DEXDc"/>
    <property type="match status" value="1"/>
</dbReference>
<dbReference type="PROSITE" id="PS50089">
    <property type="entry name" value="ZF_RING_2"/>
    <property type="match status" value="1"/>
</dbReference>
<dbReference type="InterPro" id="IPR050628">
    <property type="entry name" value="SNF2_RAD54_helicase_TF"/>
</dbReference>
<evidence type="ECO:0000256" key="10">
    <source>
        <dbReference type="SAM" id="MobiDB-lite"/>
    </source>
</evidence>
<evidence type="ECO:0000259" key="11">
    <source>
        <dbReference type="PROSITE" id="PS50089"/>
    </source>
</evidence>
<keyword evidence="3" id="KW-0547">Nucleotide-binding</keyword>
<protein>
    <recommendedName>
        <fullName evidence="16">SNF2 family domain-containing protein</fullName>
    </recommendedName>
</protein>
<feature type="compositionally biased region" description="Basic and acidic residues" evidence="10">
    <location>
        <begin position="837"/>
        <end position="846"/>
    </location>
</feature>
<dbReference type="Pfam" id="PF00097">
    <property type="entry name" value="zf-C3HC4"/>
    <property type="match status" value="1"/>
</dbReference>
<evidence type="ECO:0000256" key="6">
    <source>
        <dbReference type="ARBA" id="ARBA00022806"/>
    </source>
</evidence>
<dbReference type="EMBL" id="AMYD01001169">
    <property type="protein sequence ID" value="EQB54322.1"/>
    <property type="molecule type" value="Genomic_DNA"/>
</dbReference>
<gene>
    <name evidence="14" type="ORF">CGLO_05860</name>
</gene>
<feature type="region of interest" description="Disordered" evidence="10">
    <location>
        <begin position="1230"/>
        <end position="1278"/>
    </location>
</feature>
<feature type="domain" description="Helicase ATP-binding" evidence="12">
    <location>
        <begin position="425"/>
        <end position="620"/>
    </location>
</feature>
<keyword evidence="8" id="KW-0067">ATP-binding</keyword>
<dbReference type="InterPro" id="IPR027417">
    <property type="entry name" value="P-loop_NTPase"/>
</dbReference>
<name>T0KFV1_COLGC</name>
<evidence type="ECO:0000256" key="3">
    <source>
        <dbReference type="ARBA" id="ARBA00022741"/>
    </source>
</evidence>
<dbReference type="GO" id="GO:0005634">
    <property type="term" value="C:nucleus"/>
    <property type="evidence" value="ECO:0007669"/>
    <property type="project" value="TreeGrafter"/>
</dbReference>
<feature type="region of interest" description="Disordered" evidence="10">
    <location>
        <begin position="977"/>
        <end position="996"/>
    </location>
</feature>
<comment type="similarity">
    <text evidence="1">Belongs to the SNF2/RAD54 helicase family.</text>
</comment>
<dbReference type="InterPro" id="IPR001650">
    <property type="entry name" value="Helicase_C-like"/>
</dbReference>
<evidence type="ECO:0000256" key="1">
    <source>
        <dbReference type="ARBA" id="ARBA00007025"/>
    </source>
</evidence>
<dbReference type="GO" id="GO:0008270">
    <property type="term" value="F:zinc ion binding"/>
    <property type="evidence" value="ECO:0007669"/>
    <property type="project" value="UniProtKB-KW"/>
</dbReference>
<evidence type="ECO:0000313" key="14">
    <source>
        <dbReference type="EMBL" id="EQB54322.1"/>
    </source>
</evidence>
<dbReference type="PROSITE" id="PS51192">
    <property type="entry name" value="HELICASE_ATP_BIND_1"/>
    <property type="match status" value="1"/>
</dbReference>
<feature type="region of interest" description="Disordered" evidence="10">
    <location>
        <begin position="236"/>
        <end position="347"/>
    </location>
</feature>
<feature type="compositionally biased region" description="Basic residues" evidence="10">
    <location>
        <begin position="298"/>
        <end position="310"/>
    </location>
</feature>
<feature type="domain" description="Helicase C-terminal" evidence="13">
    <location>
        <begin position="1047"/>
        <end position="1209"/>
    </location>
</feature>
<feature type="compositionally biased region" description="Basic and acidic residues" evidence="10">
    <location>
        <begin position="325"/>
        <end position="336"/>
    </location>
</feature>
<dbReference type="OMA" id="WNEAVQD"/>
<dbReference type="CDD" id="cd18008">
    <property type="entry name" value="DEXDc_SHPRH-like"/>
    <property type="match status" value="1"/>
</dbReference>
<evidence type="ECO:0000313" key="15">
    <source>
        <dbReference type="Proteomes" id="UP000015530"/>
    </source>
</evidence>
<evidence type="ECO:0000256" key="5">
    <source>
        <dbReference type="ARBA" id="ARBA00022801"/>
    </source>
</evidence>
<evidence type="ECO:0000259" key="13">
    <source>
        <dbReference type="PROSITE" id="PS51194"/>
    </source>
</evidence>
<dbReference type="SMART" id="SM00490">
    <property type="entry name" value="HELICc"/>
    <property type="match status" value="1"/>
</dbReference>
<dbReference type="HOGENOM" id="CLU_266963_0_0_1"/>
<evidence type="ECO:0000256" key="9">
    <source>
        <dbReference type="PROSITE-ProRule" id="PRU00175"/>
    </source>
</evidence>
<keyword evidence="5" id="KW-0378">Hydrolase</keyword>
<dbReference type="GO" id="GO:0006281">
    <property type="term" value="P:DNA repair"/>
    <property type="evidence" value="ECO:0007669"/>
    <property type="project" value="TreeGrafter"/>
</dbReference>
<sequence length="1278" mass="145532">MATPPRDEEPQKADDLEQRKFSFMFDEEGNYNETEALLALQKATQSDTQYEDVIDQTIRESLEESQTQSTASDDRHRHLLQEQHDEPSELFVPVNDEQSDVSTTPQNEPQVREEPDSDDDLMIIDIQDASEEARKEWSKPRDPWTVDLTNVKQEPMDEAFDPVHVKQEPVDESLDIRHVQRSATGSSPEPGTPPVKIKTEDEALVKRRAELASKVLAGTLSSEDMAELAQITAQLQGMQDASAVTPVQKPNDKPTKKRKAPAKNAAEYFARQQEKEEESEKRRQERLAKKDSSGKGSRSAKRQKLSAKQKRQLEQGAQRLQSMRRVPDTIQERADQGDLPEEPDIQATRNHEQIKEIIRSAPEDADKVQLADDLRELKQAIHAWGNGGCLAKGGRGAKWKIRGMKSHMPSYQIVVGAWMLGRELKQTRDLPRGGILADIMGMGKTIETLSCLVGNQASDELKEQGKGATLIVCQSGQLIEQWKSEIKKHCEDKRFATSVVHYKAGNKMDIELLATFNIVLASYNQLRDSIPSAKEREQMTKQLPDVEEYNEWLEERTGDLFRIDWLRVVLDECHMIKNYKTHSAHACGELKAKYRWAVSGTPLINDAEELFSYLKFLKFNIGDLGDYVREYCTGEEAEQKHKQLAYDIMYRRTHSDKFLGHRILNLPNTHPTHQYLKLSKEETVIFRMMERCFRRKMNEDLRKGIAERQIMCYLVMLLRLRQASTHPFLLEGMMGEFFTLKDLEITKTRLSELKGAQTVYEQIGTWEQRHQMSDDRVLAIWAEAERRRAEGTTKSRLDGVLTQSLMHAVADAKRHPNPEDRDGGPWGAILDAFTADNENKHENGDGHDDDVDSVDDVLENSDGMVPDEYLPRSSANRHENNSQSPEQDEGYLDPFGQGDFGMHFDMDRQLDYLERLETLRIAKCAICDKEPLDAVRGKGRCEHIFCTRCIVKHFATKGRNCPVKKCRKVVGEPVRLQGFEDDQDSDDGARSPSGGKRFKEKEYLKGFDFGGFQPYEDDKKDKKPMRFLQISDRKREIPVTPSAKTTALKETILRWQAEAPEDKIIIFSQFNGCMRVVARMLESEGIEYAYLSGAMNTEQRKKAVKEFEHGDDVKVLIASLRAGGTALNLTRGNRVVLMELWWNHAVEQQAFARVFRIGQTKETHFVRFVVNTPIEERMLAMQVDKVLAIDAALQDGGPRAPKVSVEDIASLVGKIVRDENGQMVRVVADYSDAEDEEEEDRQPHDATTAAARLDKEPGPDLPGFVVPDDEVAYEDDEE</sequence>
<dbReference type="SUPFAM" id="SSF52540">
    <property type="entry name" value="P-loop containing nucleoside triphosphate hydrolases"/>
    <property type="match status" value="2"/>
</dbReference>
<dbReference type="GO" id="GO:0008094">
    <property type="term" value="F:ATP-dependent activity, acting on DNA"/>
    <property type="evidence" value="ECO:0007669"/>
    <property type="project" value="TreeGrafter"/>
</dbReference>
<dbReference type="AlphaFoldDB" id="T0KFV1"/>
<dbReference type="Pfam" id="PF00176">
    <property type="entry name" value="SNF2-rel_dom"/>
    <property type="match status" value="1"/>
</dbReference>
<feature type="region of interest" description="Disordered" evidence="10">
    <location>
        <begin position="60"/>
        <end position="147"/>
    </location>
</feature>
<dbReference type="PANTHER" id="PTHR45626">
    <property type="entry name" value="TRANSCRIPTION TERMINATION FACTOR 2-RELATED"/>
    <property type="match status" value="1"/>
</dbReference>
<accession>T0KFV1</accession>
<keyword evidence="2" id="KW-0479">Metal-binding</keyword>
<dbReference type="SUPFAM" id="SSF57850">
    <property type="entry name" value="RING/U-box"/>
    <property type="match status" value="1"/>
</dbReference>
<evidence type="ECO:0000256" key="4">
    <source>
        <dbReference type="ARBA" id="ARBA00022771"/>
    </source>
</evidence>
<dbReference type="PROSITE" id="PS00518">
    <property type="entry name" value="ZF_RING_1"/>
    <property type="match status" value="1"/>
</dbReference>
<feature type="compositionally biased region" description="Basic and acidic residues" evidence="10">
    <location>
        <begin position="131"/>
        <end position="144"/>
    </location>
</feature>
<dbReference type="Gene3D" id="3.30.40.10">
    <property type="entry name" value="Zinc/RING finger domain, C3HC4 (zinc finger)"/>
    <property type="match status" value="1"/>
</dbReference>
<feature type="compositionally biased region" description="Acidic residues" evidence="10">
    <location>
        <begin position="1267"/>
        <end position="1278"/>
    </location>
</feature>
<dbReference type="GO" id="GO:0004386">
    <property type="term" value="F:helicase activity"/>
    <property type="evidence" value="ECO:0007669"/>
    <property type="project" value="UniProtKB-KW"/>
</dbReference>
<evidence type="ECO:0000259" key="12">
    <source>
        <dbReference type="PROSITE" id="PS51192"/>
    </source>
</evidence>
<dbReference type="STRING" id="1237896.T0KFV1"/>
<evidence type="ECO:0008006" key="16">
    <source>
        <dbReference type="Google" id="ProtNLM"/>
    </source>
</evidence>
<feature type="domain" description="RING-type" evidence="11">
    <location>
        <begin position="924"/>
        <end position="965"/>
    </location>
</feature>
<evidence type="ECO:0000256" key="2">
    <source>
        <dbReference type="ARBA" id="ARBA00022723"/>
    </source>
</evidence>
<dbReference type="OrthoDB" id="448448at2759"/>
<feature type="region of interest" description="Disordered" evidence="10">
    <location>
        <begin position="837"/>
        <end position="896"/>
    </location>
</feature>
<dbReference type="InterPro" id="IPR000330">
    <property type="entry name" value="SNF2_N"/>
</dbReference>
<feature type="compositionally biased region" description="Acidic residues" evidence="10">
    <location>
        <begin position="847"/>
        <end position="859"/>
    </location>
</feature>
<dbReference type="CDD" id="cd18793">
    <property type="entry name" value="SF2_C_SNF"/>
    <property type="match status" value="1"/>
</dbReference>
<evidence type="ECO:0000256" key="7">
    <source>
        <dbReference type="ARBA" id="ARBA00022833"/>
    </source>
</evidence>
<feature type="region of interest" description="Disordered" evidence="10">
    <location>
        <begin position="167"/>
        <end position="198"/>
    </location>
</feature>
<keyword evidence="6" id="KW-0347">Helicase</keyword>
<dbReference type="GO" id="GO:0005524">
    <property type="term" value="F:ATP binding"/>
    <property type="evidence" value="ECO:0007669"/>
    <property type="project" value="UniProtKB-KW"/>
</dbReference>
<dbReference type="Proteomes" id="UP000015530">
    <property type="component" value="Unassembled WGS sequence"/>
</dbReference>
<dbReference type="Gene3D" id="3.40.50.300">
    <property type="entry name" value="P-loop containing nucleotide triphosphate hydrolases"/>
    <property type="match status" value="1"/>
</dbReference>